<sequence length="295" mass="32009">MSKNIKRLSVMLALFLSVSVFASLTASAANEKRIDAKNGNYVTISNLVETKKTKDVGYGDTLYVVTAPVTITFHGELSPEASIAKWVDDESLDYVEIHDNKAVLTEDVKYGIFPVFKNDNSDDNAPILLQVVAGTTESKPPVTTTEPEKAATPSLAAPTAAKVLVNGKNVSFEAYNINENNYFKLRDLTFAVNGTEKNFEVSWDAAKNAIALISKRAYTPEGTELVVAGQQTSKPVTETKANVTLDGKDVKFTAYNIDGSNYFKLRDIAQLMNIGVSWNAEAGSIGIDTKAAYTE</sequence>
<organism evidence="2 3">
    <name type="scientific">Paenibacillus marchantiophytorum</name>
    <dbReference type="NCBI Taxonomy" id="1619310"/>
    <lineage>
        <taxon>Bacteria</taxon>
        <taxon>Bacillati</taxon>
        <taxon>Bacillota</taxon>
        <taxon>Bacilli</taxon>
        <taxon>Bacillales</taxon>
        <taxon>Paenibacillaceae</taxon>
        <taxon>Paenibacillus</taxon>
    </lineage>
</organism>
<gene>
    <name evidence="2" type="ORF">GCM10008018_36070</name>
</gene>
<name>A0ABQ1EV42_9BACL</name>
<evidence type="ECO:0008006" key="4">
    <source>
        <dbReference type="Google" id="ProtNLM"/>
    </source>
</evidence>
<protein>
    <recommendedName>
        <fullName evidence="4">Copper amine oxidase N-terminal domain-containing protein</fullName>
    </recommendedName>
</protein>
<feature type="signal peptide" evidence="1">
    <location>
        <begin position="1"/>
        <end position="22"/>
    </location>
</feature>
<accession>A0ABQ1EV42</accession>
<dbReference type="Proteomes" id="UP000615455">
    <property type="component" value="Unassembled WGS sequence"/>
</dbReference>
<keyword evidence="1" id="KW-0732">Signal</keyword>
<reference evidence="3" key="1">
    <citation type="journal article" date="2019" name="Int. J. Syst. Evol. Microbiol.">
        <title>The Global Catalogue of Microorganisms (GCM) 10K type strain sequencing project: providing services to taxonomists for standard genome sequencing and annotation.</title>
        <authorList>
            <consortium name="The Broad Institute Genomics Platform"/>
            <consortium name="The Broad Institute Genome Sequencing Center for Infectious Disease"/>
            <person name="Wu L."/>
            <person name="Ma J."/>
        </authorList>
    </citation>
    <scope>NUCLEOTIDE SEQUENCE [LARGE SCALE GENOMIC DNA]</scope>
    <source>
        <strain evidence="3">CGMCC 1.15043</strain>
    </source>
</reference>
<evidence type="ECO:0000313" key="3">
    <source>
        <dbReference type="Proteomes" id="UP000615455"/>
    </source>
</evidence>
<feature type="chain" id="PRO_5045592730" description="Copper amine oxidase N-terminal domain-containing protein" evidence="1">
    <location>
        <begin position="23"/>
        <end position="295"/>
    </location>
</feature>
<keyword evidence="3" id="KW-1185">Reference proteome</keyword>
<dbReference type="EMBL" id="BMHE01000018">
    <property type="protein sequence ID" value="GFZ86828.1"/>
    <property type="molecule type" value="Genomic_DNA"/>
</dbReference>
<proteinExistence type="predicted"/>
<evidence type="ECO:0000313" key="2">
    <source>
        <dbReference type="EMBL" id="GFZ86828.1"/>
    </source>
</evidence>
<comment type="caution">
    <text evidence="2">The sequence shown here is derived from an EMBL/GenBank/DDBJ whole genome shotgun (WGS) entry which is preliminary data.</text>
</comment>
<dbReference type="RefSeq" id="WP_189013587.1">
    <property type="nucleotide sequence ID" value="NZ_BMHE01000018.1"/>
</dbReference>
<evidence type="ECO:0000256" key="1">
    <source>
        <dbReference type="SAM" id="SignalP"/>
    </source>
</evidence>